<feature type="transmembrane region" description="Helical" evidence="1">
    <location>
        <begin position="7"/>
        <end position="25"/>
    </location>
</feature>
<dbReference type="Proteomes" id="UP000262195">
    <property type="component" value="Unassembled WGS sequence"/>
</dbReference>
<evidence type="ECO:0000313" key="2">
    <source>
        <dbReference type="EMBL" id="HCS93200.1"/>
    </source>
</evidence>
<protein>
    <submittedName>
        <fullName evidence="2">DUF2929 domain-containing protein</fullName>
    </submittedName>
</protein>
<proteinExistence type="predicted"/>
<evidence type="ECO:0000256" key="1">
    <source>
        <dbReference type="SAM" id="Phobius"/>
    </source>
</evidence>
<name>A0A3D4S372_9ENTE</name>
<sequence length="75" mass="8370">MKYIITGIWAFILTQMTFFLGSALMNSKYSFLSACLTAVIELVLVVLISDMLKFSNHLKISEDTPEVSDSNSTTE</sequence>
<dbReference type="AlphaFoldDB" id="A0A3D4S372"/>
<organism evidence="2 3">
    <name type="scientific">Bavariicoccus seileri</name>
    <dbReference type="NCBI Taxonomy" id="549685"/>
    <lineage>
        <taxon>Bacteria</taxon>
        <taxon>Bacillati</taxon>
        <taxon>Bacillota</taxon>
        <taxon>Bacilli</taxon>
        <taxon>Lactobacillales</taxon>
        <taxon>Enterococcaceae</taxon>
        <taxon>Bavariicoccus</taxon>
    </lineage>
</organism>
<dbReference type="InterPro" id="IPR021324">
    <property type="entry name" value="DUF2929"/>
</dbReference>
<keyword evidence="1" id="KW-0812">Transmembrane</keyword>
<gene>
    <name evidence="2" type="ORF">DIW15_00640</name>
</gene>
<feature type="transmembrane region" description="Helical" evidence="1">
    <location>
        <begin position="31"/>
        <end position="52"/>
    </location>
</feature>
<keyword evidence="1" id="KW-1133">Transmembrane helix</keyword>
<keyword evidence="1" id="KW-0472">Membrane</keyword>
<dbReference type="RefSeq" id="WP_022795602.1">
    <property type="nucleotide sequence ID" value="NZ_JBQDSL010000001.1"/>
</dbReference>
<accession>A0A3D4S372</accession>
<reference evidence="2 3" key="1">
    <citation type="journal article" date="2018" name="Nat. Biotechnol.">
        <title>A standardized bacterial taxonomy based on genome phylogeny substantially revises the tree of life.</title>
        <authorList>
            <person name="Parks D.H."/>
            <person name="Chuvochina M."/>
            <person name="Waite D.W."/>
            <person name="Rinke C."/>
            <person name="Skarshewski A."/>
            <person name="Chaumeil P.A."/>
            <person name="Hugenholtz P."/>
        </authorList>
    </citation>
    <scope>NUCLEOTIDE SEQUENCE [LARGE SCALE GENOMIC DNA]</scope>
    <source>
        <strain evidence="2">UBA11306</strain>
    </source>
</reference>
<comment type="caution">
    <text evidence="2">The sequence shown here is derived from an EMBL/GenBank/DDBJ whole genome shotgun (WGS) entry which is preliminary data.</text>
</comment>
<dbReference type="EMBL" id="DQHO01000003">
    <property type="protein sequence ID" value="HCS93200.1"/>
    <property type="molecule type" value="Genomic_DNA"/>
</dbReference>
<dbReference type="Pfam" id="PF11151">
    <property type="entry name" value="DUF2929"/>
    <property type="match status" value="1"/>
</dbReference>
<evidence type="ECO:0000313" key="3">
    <source>
        <dbReference type="Proteomes" id="UP000262195"/>
    </source>
</evidence>